<evidence type="ECO:0000313" key="1">
    <source>
        <dbReference type="EMBL" id="GME50270.1"/>
    </source>
</evidence>
<evidence type="ECO:0000313" key="2">
    <source>
        <dbReference type="Proteomes" id="UP001165186"/>
    </source>
</evidence>
<organism evidence="1 2">
    <name type="scientific">Neofusicoccum parvum</name>
    <dbReference type="NCBI Taxonomy" id="310453"/>
    <lineage>
        <taxon>Eukaryota</taxon>
        <taxon>Fungi</taxon>
        <taxon>Dikarya</taxon>
        <taxon>Ascomycota</taxon>
        <taxon>Pezizomycotina</taxon>
        <taxon>Dothideomycetes</taxon>
        <taxon>Dothideomycetes incertae sedis</taxon>
        <taxon>Botryosphaeriales</taxon>
        <taxon>Botryosphaeriaceae</taxon>
        <taxon>Neofusicoccum</taxon>
    </lineage>
</organism>
<dbReference type="EMBL" id="BSXG01000162">
    <property type="protein sequence ID" value="GME50270.1"/>
    <property type="molecule type" value="Genomic_DNA"/>
</dbReference>
<protein>
    <submittedName>
        <fullName evidence="1">Alcohol dehydrogenase</fullName>
    </submittedName>
</protein>
<name>A0ACB5SNS9_9PEZI</name>
<dbReference type="Proteomes" id="UP001165186">
    <property type="component" value="Unassembled WGS sequence"/>
</dbReference>
<accession>A0ACB5SNS9</accession>
<sequence length="338" mass="36685">MKEAIVDPDLEIRIVDSPTPEPNADQVIIRVIVSGTNPKDWKMAHLFKMSANSRDDIAGIVHKIGAHVTEFKPGDRVAALHMPGEAHGSYAEYAVSWAHTTFHLPNHISFEEGATIPLAALTAAAGLYLHPNLTEPWCPRVEAGPMPLVIYGASSAVGAYAVQLARQSNIHPLICVAGKSQGYVESLIDRSKGDTVLDYREGDLANNIEKSVGANRLSHVFEAVSADGNDEILLQALGSGGKVAWILQSFEKTYPVREDVEQTHTNMLRLFAENKDFGHAMSRHLSRALQGGNFKPHPHKVVEGGLSGLQLALSNLMKGKASGFKYVIRINETEGLGF</sequence>
<proteinExistence type="predicted"/>
<gene>
    <name evidence="1" type="primary">g6988</name>
    <name evidence="1" type="ORF">NpPPO83_00006988</name>
</gene>
<keyword evidence="2" id="KW-1185">Reference proteome</keyword>
<comment type="caution">
    <text evidence="1">The sequence shown here is derived from an EMBL/GenBank/DDBJ whole genome shotgun (WGS) entry which is preliminary data.</text>
</comment>
<reference evidence="1" key="1">
    <citation type="submission" date="2024-09" db="EMBL/GenBank/DDBJ databases">
        <title>Draft Genome Sequences of Neofusicoccum parvum.</title>
        <authorList>
            <person name="Ashida A."/>
            <person name="Camagna M."/>
            <person name="Tanaka A."/>
            <person name="Takemoto D."/>
        </authorList>
    </citation>
    <scope>NUCLEOTIDE SEQUENCE</scope>
    <source>
        <strain evidence="1">PPO83</strain>
    </source>
</reference>